<feature type="region of interest" description="Disordered" evidence="1">
    <location>
        <begin position="14"/>
        <end position="37"/>
    </location>
</feature>
<reference evidence="2" key="1">
    <citation type="journal article" date="2014" name="Front. Microbiol.">
        <title>High frequency of phylogenetically diverse reductive dehalogenase-homologous genes in deep subseafloor sedimentary metagenomes.</title>
        <authorList>
            <person name="Kawai M."/>
            <person name="Futagami T."/>
            <person name="Toyoda A."/>
            <person name="Takaki Y."/>
            <person name="Nishi S."/>
            <person name="Hori S."/>
            <person name="Arai W."/>
            <person name="Tsubouchi T."/>
            <person name="Morono Y."/>
            <person name="Uchiyama I."/>
            <person name="Ito T."/>
            <person name="Fujiyama A."/>
            <person name="Inagaki F."/>
            <person name="Takami H."/>
        </authorList>
    </citation>
    <scope>NUCLEOTIDE SEQUENCE</scope>
    <source>
        <strain evidence="2">Expedition CK06-06</strain>
    </source>
</reference>
<comment type="caution">
    <text evidence="2">The sequence shown here is derived from an EMBL/GenBank/DDBJ whole genome shotgun (WGS) entry which is preliminary data.</text>
</comment>
<evidence type="ECO:0000313" key="2">
    <source>
        <dbReference type="EMBL" id="GAG46900.1"/>
    </source>
</evidence>
<proteinExistence type="predicted"/>
<evidence type="ECO:0000256" key="1">
    <source>
        <dbReference type="SAM" id="MobiDB-lite"/>
    </source>
</evidence>
<organism evidence="2">
    <name type="scientific">marine sediment metagenome</name>
    <dbReference type="NCBI Taxonomy" id="412755"/>
    <lineage>
        <taxon>unclassified sequences</taxon>
        <taxon>metagenomes</taxon>
        <taxon>ecological metagenomes</taxon>
    </lineage>
</organism>
<gene>
    <name evidence="2" type="ORF">S01H1_86246</name>
</gene>
<feature type="non-terminal residue" evidence="2">
    <location>
        <position position="37"/>
    </location>
</feature>
<dbReference type="AlphaFoldDB" id="X0XUB6"/>
<protein>
    <submittedName>
        <fullName evidence="2">Uncharacterized protein</fullName>
    </submittedName>
</protein>
<name>X0XUB6_9ZZZZ</name>
<sequence>GESVNVRVGLGKGNAKRMSGAWDTHPTAPTDTVRFAR</sequence>
<dbReference type="EMBL" id="BARS01059636">
    <property type="protein sequence ID" value="GAG46900.1"/>
    <property type="molecule type" value="Genomic_DNA"/>
</dbReference>
<feature type="non-terminal residue" evidence="2">
    <location>
        <position position="1"/>
    </location>
</feature>
<accession>X0XUB6</accession>